<dbReference type="GO" id="GO:0009307">
    <property type="term" value="P:DNA restriction-modification system"/>
    <property type="evidence" value="ECO:0007669"/>
    <property type="project" value="UniProtKB-KW"/>
</dbReference>
<evidence type="ECO:0000313" key="10">
    <source>
        <dbReference type="EMBL" id="ADD27218.1"/>
    </source>
</evidence>
<dbReference type="KEGG" id="mrb:Mrub_0441"/>
<accession>A0A806CUP5</accession>
<dbReference type="InterPro" id="IPR050953">
    <property type="entry name" value="N4_N6_ade-DNA_methylase"/>
</dbReference>
<gene>
    <name evidence="10" type="ordered locus">Mrub_0441</name>
</gene>
<evidence type="ECO:0000256" key="3">
    <source>
        <dbReference type="ARBA" id="ARBA00022679"/>
    </source>
</evidence>
<reference evidence="10 11" key="1">
    <citation type="journal article" date="2010" name="Stand. Genomic Sci.">
        <title>Complete genome sequence of Meiothermus ruber type strain (21).</title>
        <authorList>
            <person name="Tindall B.J."/>
            <person name="Sikorski J."/>
            <person name="Lucas S."/>
            <person name="Goltsman E."/>
            <person name="Copeland A."/>
            <person name="Glavina Del Rio T."/>
            <person name="Nolan M."/>
            <person name="Tice H."/>
            <person name="Cheng J.F."/>
            <person name="Han C."/>
            <person name="Pitluck S."/>
            <person name="Liolios K."/>
            <person name="Ivanova N."/>
            <person name="Mavromatis K."/>
            <person name="Ovchinnikova G."/>
            <person name="Pati A."/>
            <person name="Fahnrich R."/>
            <person name="Goodwin L."/>
            <person name="Chen A."/>
            <person name="Palaniappan K."/>
            <person name="Land M."/>
            <person name="Hauser L."/>
            <person name="Chang Y.J."/>
            <person name="Jeffries C.D."/>
            <person name="Rohde M."/>
            <person name="Goker M."/>
            <person name="Woyke T."/>
            <person name="Bristow J."/>
            <person name="Eisen J.A."/>
            <person name="Markowitz V."/>
            <person name="Hugenholtz P."/>
            <person name="Kyrpides N.C."/>
            <person name="Klenk H.P."/>
            <person name="Lapidus A."/>
        </authorList>
    </citation>
    <scope>NUCLEOTIDE SEQUENCE [LARGE SCALE GENOMIC DNA]</scope>
    <source>
        <strain evidence="11">ATCC 35948 / DSM 1279 / VKM B-1258 / 21</strain>
    </source>
</reference>
<dbReference type="Pfam" id="PF07669">
    <property type="entry name" value="Eco57I"/>
    <property type="match status" value="1"/>
</dbReference>
<dbReference type="GO" id="GO:0032259">
    <property type="term" value="P:methylation"/>
    <property type="evidence" value="ECO:0007669"/>
    <property type="project" value="UniProtKB-KW"/>
</dbReference>
<dbReference type="PROSITE" id="PS00092">
    <property type="entry name" value="N6_MTASE"/>
    <property type="match status" value="1"/>
</dbReference>
<dbReference type="PANTHER" id="PTHR33841:SF1">
    <property type="entry name" value="DNA METHYLTRANSFERASE A"/>
    <property type="match status" value="1"/>
</dbReference>
<organism evidence="10 11">
    <name type="scientific">Meiothermus ruber (strain ATCC 35948 / DSM 1279 / VKM B-1258 / 21)</name>
    <name type="common">Thermus ruber</name>
    <dbReference type="NCBI Taxonomy" id="504728"/>
    <lineage>
        <taxon>Bacteria</taxon>
        <taxon>Thermotogati</taxon>
        <taxon>Deinococcota</taxon>
        <taxon>Deinococci</taxon>
        <taxon>Thermales</taxon>
        <taxon>Thermaceae</taxon>
        <taxon>Meiothermus</taxon>
    </lineage>
</organism>
<dbReference type="InterPro" id="IPR025931">
    <property type="entry name" value="TaqI_C"/>
</dbReference>
<sequence length="1426" mass="163538">MLNLSEGQTESVPISLRNQEAERLRDFDGLFQIYLVRYKAYPPTKQVEAYLAKTGSSALVLFTSDEKSFVLSYVDGDRAINARAQKDWVENLLKDLLELYQETGDVLKLSESAQDAIHAQADENINRQKRPYRNQGLFSDHYLDTRLRESSEWLEDSEPLRKRLLELYKDKESLLKVANEAQTEDEFIRPVLESLGFAYWVQDTTKATGGPQRPDYVLYPDEGTKSRAVVHKANEAKRYAPALAIAEAKYWGRDLDVKRKDGRDRVQSPVSPSFQLSDYLSSTSLEWGILTNGQEWRLYWGKAADKQKRYFAVDLVQALQDPEAFRFFWLFFRREAFTKGAQGSFLGRILEGSEQYGLRVGKRLKGVVFEQVFPLLAEGFLRYHKQVLKQPPDKAMLQETYRATLSLLYRLLFLLYAEDRDLLPVSDTLGYQQYSLSRIRRNVAEWLDQGRAYSEQSYSLWERLSTLFTFIDKGDSTLRVPPYNGGLFKPGVYPFLDTHKVADAFLAPALDKLARQEDEDGKLRFVDYKYLTVRELGAVYEGLLEFSLKVAEEDLVVVKDDDREVYKPKAKLTAKEKPVAEVPKGKPYLVNDKTERHASGSYYTPDYVVEYIVRRALEPVVAKRREALEKVLTEYAHWSKKQDKRPTKQNVERLTELRHKALDTLLDVKVVDPAMGSGHFLVGAVDFLSERFANLITELRAEPITDALAGLRDEIKAQMKQYGLELKDEQLSDINLLKRMVMKRCVFGVDLNSMAVELAKLSLWLDAFTVGAPLSFLDHHLRHGNSVLGVSRSEFVRWVERENPVWLSELEREVEEATRKAQELLSVRDLTPAEVELSQSLYAHWEFEFPEVFFGPERKYNPGFDAVIGNPPYVRQEQLGPNKPFFEKAYESIYAGAADLYTYFFARGLGVLREGGRLGFISSRQFTRAAYGEGLRKLLTAHTLLEITDFGENPVFEGVGTFPAIFILEKGQPAYPIRYKAVSKAEFSALMEKPSEARAEELAQLVEGGQNLGPEAFRPEGWTLGSADENAILRKMEENGVPLGAYVEGIYYGIKTGFNEAFFIDEPTRNRLIKEDSRSAELIKPLLVGDDVRHYYARWPKTYLILIPSSSHFDEGSWADSQIQEEAEQIFKETYPAIYKHLVSWRDKLKARSDQGRWWWELRPCAYYQLLEAPKIVYPEIAKEPRFYLDYRGFYINKKLFFIPRADWYLLAVLNSRVAFGILKLRLSALGDADEGGRLELRAVHLQHLPIPKVPHTTQASELEIALEEARKHYAQGEVSAALTWAEKELVAGCRDTVAAFLGFLAQEMQRMQAERLSLEGGWRGWVEHAFQGTGKLGKEWLAEDWAREGLGVGVEAITERFKVKRVKTTPQTLAQLKMHTQETLDQLRPLYQRLEATDRLIDRLVARLYGLTDEEAERLWATPSS</sequence>
<keyword evidence="11" id="KW-1185">Reference proteome</keyword>
<dbReference type="InterPro" id="IPR029063">
    <property type="entry name" value="SAM-dependent_MTases_sf"/>
</dbReference>
<dbReference type="Gene3D" id="3.40.50.150">
    <property type="entry name" value="Vaccinia Virus protein VP39"/>
    <property type="match status" value="1"/>
</dbReference>
<dbReference type="PRINTS" id="PR00507">
    <property type="entry name" value="N12N6MTFRASE"/>
</dbReference>
<name>A0A806CUP5_MEIRD</name>
<protein>
    <recommendedName>
        <fullName evidence="1">site-specific DNA-methyltransferase (adenine-specific)</fullName>
        <ecNumber evidence="1">2.1.1.72</ecNumber>
    </recommendedName>
</protein>
<dbReference type="GO" id="GO:0003677">
    <property type="term" value="F:DNA binding"/>
    <property type="evidence" value="ECO:0007669"/>
    <property type="project" value="UniProtKB-KW"/>
</dbReference>
<evidence type="ECO:0000313" key="11">
    <source>
        <dbReference type="Proteomes" id="UP000006655"/>
    </source>
</evidence>
<dbReference type="EC" id="2.1.1.72" evidence="1"/>
<dbReference type="GO" id="GO:0009007">
    <property type="term" value="F:site-specific DNA-methyltransferase (adenine-specific) activity"/>
    <property type="evidence" value="ECO:0007669"/>
    <property type="project" value="UniProtKB-EC"/>
</dbReference>
<dbReference type="SUPFAM" id="SSF53335">
    <property type="entry name" value="S-adenosyl-L-methionine-dependent methyltransferases"/>
    <property type="match status" value="1"/>
</dbReference>
<evidence type="ECO:0000259" key="9">
    <source>
        <dbReference type="Pfam" id="PF12950"/>
    </source>
</evidence>
<keyword evidence="3" id="KW-0808">Transferase</keyword>
<feature type="domain" description="TaqI-like C-terminal specificity" evidence="9">
    <location>
        <begin position="1084"/>
        <end position="1220"/>
    </location>
</feature>
<dbReference type="Proteomes" id="UP000006655">
    <property type="component" value="Chromosome"/>
</dbReference>
<evidence type="ECO:0000256" key="2">
    <source>
        <dbReference type="ARBA" id="ARBA00022603"/>
    </source>
</evidence>
<keyword evidence="4" id="KW-0949">S-adenosyl-L-methionine</keyword>
<dbReference type="Pfam" id="PF12950">
    <property type="entry name" value="TaqI_C"/>
    <property type="match status" value="1"/>
</dbReference>
<keyword evidence="5" id="KW-0680">Restriction system</keyword>
<keyword evidence="2" id="KW-0489">Methyltransferase</keyword>
<dbReference type="InterPro" id="IPR002052">
    <property type="entry name" value="DNA_methylase_N6_adenine_CS"/>
</dbReference>
<evidence type="ECO:0000256" key="5">
    <source>
        <dbReference type="ARBA" id="ARBA00022747"/>
    </source>
</evidence>
<dbReference type="PANTHER" id="PTHR33841">
    <property type="entry name" value="DNA METHYLTRANSFERASE YEEA-RELATED"/>
    <property type="match status" value="1"/>
</dbReference>
<proteinExistence type="predicted"/>
<dbReference type="InterPro" id="IPR011639">
    <property type="entry name" value="MethylTrfase_TaqI-like_dom"/>
</dbReference>
<feature type="domain" description="Type II methyltransferase M.TaqI-like" evidence="8">
    <location>
        <begin position="745"/>
        <end position="956"/>
    </location>
</feature>
<evidence type="ECO:0000256" key="4">
    <source>
        <dbReference type="ARBA" id="ARBA00022691"/>
    </source>
</evidence>
<dbReference type="EMBL" id="CP001743">
    <property type="protein sequence ID" value="ADD27218.1"/>
    <property type="molecule type" value="Genomic_DNA"/>
</dbReference>
<evidence type="ECO:0000256" key="6">
    <source>
        <dbReference type="ARBA" id="ARBA00023125"/>
    </source>
</evidence>
<evidence type="ECO:0000256" key="1">
    <source>
        <dbReference type="ARBA" id="ARBA00011900"/>
    </source>
</evidence>
<keyword evidence="6" id="KW-0238">DNA-binding</keyword>
<comment type="catalytic activity">
    <reaction evidence="7">
        <text>a 2'-deoxyadenosine in DNA + S-adenosyl-L-methionine = an N(6)-methyl-2'-deoxyadenosine in DNA + S-adenosyl-L-homocysteine + H(+)</text>
        <dbReference type="Rhea" id="RHEA:15197"/>
        <dbReference type="Rhea" id="RHEA-COMP:12418"/>
        <dbReference type="Rhea" id="RHEA-COMP:12419"/>
        <dbReference type="ChEBI" id="CHEBI:15378"/>
        <dbReference type="ChEBI" id="CHEBI:57856"/>
        <dbReference type="ChEBI" id="CHEBI:59789"/>
        <dbReference type="ChEBI" id="CHEBI:90615"/>
        <dbReference type="ChEBI" id="CHEBI:90616"/>
        <dbReference type="EC" id="2.1.1.72"/>
    </reaction>
</comment>
<evidence type="ECO:0000256" key="7">
    <source>
        <dbReference type="ARBA" id="ARBA00047942"/>
    </source>
</evidence>
<evidence type="ECO:0000259" key="8">
    <source>
        <dbReference type="Pfam" id="PF07669"/>
    </source>
</evidence>